<dbReference type="RefSeq" id="YP_009121878.1">
    <property type="nucleotide sequence ID" value="NC_026511.1"/>
</dbReference>
<reference evidence="3" key="3">
    <citation type="journal article" date="2018" name="PLoS ONE">
        <title>Genomic analysis of an Argentinean isolate of Spodoptera frugiperda granulovirus reveals that various baculoviruses code for Lef-7 proteins with three F-box domains.</title>
        <authorList>
            <person name="Ferrelli M.L."/>
            <person name="Pidre M.L."/>
            <person name="Ghiringhelli P.D."/>
            <person name="Torres S."/>
            <person name="Fabre M.L."/>
            <person name="Masson T."/>
            <person name="Cedola M.T."/>
            <person name="Sciocco-Cap A."/>
            <person name="Romanowski V."/>
        </authorList>
    </citation>
    <scope>NUCLEOTIDE SEQUENCE</scope>
    <source>
        <strain evidence="3">ARG</strain>
    </source>
</reference>
<dbReference type="KEGG" id="vg:23632095"/>
<evidence type="ECO:0000313" key="2">
    <source>
        <dbReference type="EMBL" id="AJK91754.1"/>
    </source>
</evidence>
<accession>A0A0C5AS58</accession>
<dbReference type="Pfam" id="PF05314">
    <property type="entry name" value="Baculo_ODV-E27"/>
    <property type="match status" value="1"/>
</dbReference>
<reference evidence="2" key="1">
    <citation type="submission" date="2014-08" db="EMBL/GenBank/DDBJ databases">
        <authorList>
            <person name="Cuartas Otalora P.E."/>
            <person name="Barrera Cubillos G.P."/>
            <person name="Barreto Hernandez E."/>
            <person name="Belaich M.N."/>
            <person name="Ghiringhelli P.D."/>
            <person name="Villamizar Rivero L.F."/>
        </authorList>
    </citation>
    <scope>NUCLEOTIDE SEQUENCE</scope>
    <source>
        <strain evidence="2">VG008</strain>
    </source>
</reference>
<dbReference type="OrthoDB" id="10588at10239"/>
<dbReference type="GeneID" id="23632095"/>
<feature type="transmembrane region" description="Helical" evidence="1">
    <location>
        <begin position="212"/>
        <end position="231"/>
    </location>
</feature>
<dbReference type="Proteomes" id="UP000201335">
    <property type="component" value="Segment"/>
</dbReference>
<dbReference type="GO" id="GO:0019031">
    <property type="term" value="C:viral envelope"/>
    <property type="evidence" value="ECO:0007669"/>
    <property type="project" value="InterPro"/>
</dbReference>
<protein>
    <submittedName>
        <fullName evidence="2 3">Odv-ec27</fullName>
    </submittedName>
</protein>
<keyword evidence="1" id="KW-0812">Transmembrane</keyword>
<dbReference type="EMBL" id="KM371112">
    <property type="protein sequence ID" value="AJK91754.1"/>
    <property type="molecule type" value="Genomic_DNA"/>
</dbReference>
<evidence type="ECO:0000256" key="1">
    <source>
        <dbReference type="SAM" id="Phobius"/>
    </source>
</evidence>
<organism evidence="2 4">
    <name type="scientific">Spodoptera frugiperda granulovirus</name>
    <dbReference type="NCBI Taxonomy" id="307454"/>
    <lineage>
        <taxon>Viruses</taxon>
        <taxon>Viruses incertae sedis</taxon>
        <taxon>Naldaviricetes</taxon>
        <taxon>Lefavirales</taxon>
        <taxon>Baculoviridae</taxon>
        <taxon>Betabaculovirus</taxon>
        <taxon>Betabaculovirus spofrugiperdae</taxon>
    </lineage>
</organism>
<sequence length="290" mass="34056">MNRSRAIENYRTVTEISDAAEAYHKQYDVTALIDKNEAYVRDSEKRDMVLMIAKYIGMFVDRLKVPDLKTVFSGKNDTSDIISVVYNSLAFVNNQVHPHANAFVDMNFVVLTERKFCIPGEPIVFYRNINQDDDQTVVCYIDRPSILRILEKPIDVHLIFEEEQDCNVKNMSVLVERIKMIEKQRCFNMYASPNVHFAATLNEFNMKMDETYVTQFVTLLVLFSNAYLGYYKLVRTDFTQYLNFLINHEGIEQENFLTNLRNLFTAHFKFIITPEYEKRNNSGFIVKQFD</sequence>
<keyword evidence="1" id="KW-0472">Membrane</keyword>
<evidence type="ECO:0000313" key="3">
    <source>
        <dbReference type="EMBL" id="AXS01117.1"/>
    </source>
</evidence>
<keyword evidence="1" id="KW-1133">Transmembrane helix</keyword>
<dbReference type="EMBL" id="MH170055">
    <property type="protein sequence ID" value="AXS01117.1"/>
    <property type="molecule type" value="Genomic_DNA"/>
</dbReference>
<proteinExistence type="predicted"/>
<evidence type="ECO:0000313" key="4">
    <source>
        <dbReference type="Proteomes" id="UP000201335"/>
    </source>
</evidence>
<reference evidence="2 4" key="2">
    <citation type="journal article" date="2015" name="Viruses">
        <title>The complete sequence of the first Spodoptera frugiperda Betabaculovirus genome: a natural multiple recombinant virus.</title>
        <authorList>
            <person name="Cuartas P.E."/>
            <person name="Barrera G.P."/>
            <person name="Belaich M.N."/>
            <person name="Barreto E."/>
            <person name="Ghiringhelli P.D."/>
            <person name="Villamizar L.F."/>
        </authorList>
    </citation>
    <scope>NUCLEOTIDE SEQUENCE [LARGE SCALE GENOMIC DNA]</scope>
    <source>
        <strain evidence="2">VG008</strain>
    </source>
</reference>
<name>A0A0C5AS58_9BBAC</name>
<keyword evidence="4" id="KW-1185">Reference proteome</keyword>
<dbReference type="InterPro" id="IPR007978">
    <property type="entry name" value="Baculo_ODV-E27"/>
</dbReference>